<reference evidence="2 3" key="1">
    <citation type="journal article" date="2009" name="Stand. Genomic Sci.">
        <title>Complete genome sequence of Cryptobacterium curtum type strain (12-3).</title>
        <authorList>
            <person name="Mavrommatis K."/>
            <person name="Pukall R."/>
            <person name="Rohde C."/>
            <person name="Chen F."/>
            <person name="Sims D."/>
            <person name="Brettin T."/>
            <person name="Kuske C."/>
            <person name="Detter J.C."/>
            <person name="Han C."/>
            <person name="Lapidus A."/>
            <person name="Copeland A."/>
            <person name="Glavina Del Rio T."/>
            <person name="Nolan M."/>
            <person name="Lucas S."/>
            <person name="Tice H."/>
            <person name="Cheng J.F."/>
            <person name="Bruce D."/>
            <person name="Goodwin L."/>
            <person name="Pitluck S."/>
            <person name="Ovchinnikova G."/>
            <person name="Pati A."/>
            <person name="Ivanova N."/>
            <person name="Chen A."/>
            <person name="Palaniappan K."/>
            <person name="Chain P."/>
            <person name="D'haeseleer P."/>
            <person name="Goker M."/>
            <person name="Bristow J."/>
            <person name="Eisen J.A."/>
            <person name="Markowitz V."/>
            <person name="Hugenholtz P."/>
            <person name="Rohde M."/>
            <person name="Klenk H.P."/>
            <person name="Kyrpides N.C."/>
        </authorList>
    </citation>
    <scope>NUCLEOTIDE SEQUENCE [LARGE SCALE GENOMIC DNA]</scope>
    <source>
        <strain evidence="3">ATCC 700683 / DSM 15641 / 12-3</strain>
    </source>
</reference>
<keyword evidence="3" id="KW-1185">Reference proteome</keyword>
<evidence type="ECO:0000313" key="2">
    <source>
        <dbReference type="EMBL" id="ACU93785.1"/>
    </source>
</evidence>
<dbReference type="Pfam" id="PF02613">
    <property type="entry name" value="Nitrate_red_del"/>
    <property type="match status" value="1"/>
</dbReference>
<dbReference type="InterPro" id="IPR026269">
    <property type="entry name" value="DmsD-type"/>
</dbReference>
<protein>
    <submittedName>
        <fullName evidence="2">Uncharacterized component of anaerobic dehydrogenase</fullName>
    </submittedName>
</protein>
<dbReference type="PANTHER" id="PTHR34227:SF13">
    <property type="entry name" value="TAT PROOFREADING CHAPERONE DMSD-RELATED"/>
    <property type="match status" value="1"/>
</dbReference>
<dbReference type="NCBIfam" id="NF008632">
    <property type="entry name" value="PRK11621.1"/>
    <property type="match status" value="1"/>
</dbReference>
<dbReference type="PANTHER" id="PTHR34227">
    <property type="entry name" value="CHAPERONE PROTEIN YCDY"/>
    <property type="match status" value="1"/>
</dbReference>
<gene>
    <name evidence="2" type="ordered locus">Ccur_00520</name>
</gene>
<name>C7MLH9_CRYCD</name>
<dbReference type="eggNOG" id="COG3381">
    <property type="taxonomic scope" value="Bacteria"/>
</dbReference>
<dbReference type="EMBL" id="CP001682">
    <property type="protein sequence ID" value="ACU93785.1"/>
    <property type="molecule type" value="Genomic_DNA"/>
</dbReference>
<dbReference type="AlphaFoldDB" id="C7MLH9"/>
<dbReference type="HOGENOM" id="CLU_077650_7_1_11"/>
<dbReference type="SUPFAM" id="SSF89155">
    <property type="entry name" value="TorD-like"/>
    <property type="match status" value="1"/>
</dbReference>
<dbReference type="InterPro" id="IPR050289">
    <property type="entry name" value="TorD/DmsD_chaperones"/>
</dbReference>
<keyword evidence="1" id="KW-0143">Chaperone</keyword>
<evidence type="ECO:0000256" key="1">
    <source>
        <dbReference type="ARBA" id="ARBA00023186"/>
    </source>
</evidence>
<dbReference type="KEGG" id="ccu:Ccur_00520"/>
<dbReference type="STRING" id="469378.Ccur_00520"/>
<dbReference type="InterPro" id="IPR020945">
    <property type="entry name" value="DMSO/NO3_reduct_chaperone"/>
</dbReference>
<proteinExistence type="predicted"/>
<accession>C7MLH9</accession>
<dbReference type="Gene3D" id="1.10.3480.10">
    <property type="entry name" value="TorD-like"/>
    <property type="match status" value="1"/>
</dbReference>
<dbReference type="InterPro" id="IPR036411">
    <property type="entry name" value="TorD-like_sf"/>
</dbReference>
<dbReference type="PIRSF" id="PIRSF004690">
    <property type="entry name" value="DmsD"/>
    <property type="match status" value="1"/>
</dbReference>
<dbReference type="Proteomes" id="UP000000954">
    <property type="component" value="Chromosome"/>
</dbReference>
<sequence>MSVLEQSVLEQIAFIGNTLSPLFLYDPLAKETADLYEALRQVDVHTAAADWPFGNTLAIEHGLHLMQVGINAGREELSHEFQRLFVGPETKAVPPWGSVYTDHDRILFGETALDLHDWMSKNTIRATVDDHMPDDHVGRMLALLAWIAQQRPSLLEEYLQDHFLTWIPHFLSVLDDRTRSDFYHGLSVLTQESIEGIGQALSVQVVEPRFFR</sequence>
<evidence type="ECO:0000313" key="3">
    <source>
        <dbReference type="Proteomes" id="UP000000954"/>
    </source>
</evidence>
<dbReference type="RefSeq" id="WP_012802474.1">
    <property type="nucleotide sequence ID" value="NC_013170.1"/>
</dbReference>
<dbReference type="OrthoDB" id="3174863at2"/>
<organism evidence="2 3">
    <name type="scientific">Cryptobacterium curtum (strain ATCC 700683 / DSM 15641 / CCUG 43107 / 12-3)</name>
    <dbReference type="NCBI Taxonomy" id="469378"/>
    <lineage>
        <taxon>Bacteria</taxon>
        <taxon>Bacillati</taxon>
        <taxon>Actinomycetota</taxon>
        <taxon>Coriobacteriia</taxon>
        <taxon>Eggerthellales</taxon>
        <taxon>Eggerthellaceae</taxon>
        <taxon>Cryptobacterium</taxon>
    </lineage>
</organism>